<dbReference type="EMBL" id="LFND01000007">
    <property type="protein sequence ID" value="KMQ59282.1"/>
    <property type="molecule type" value="Genomic_DNA"/>
</dbReference>
<evidence type="ECO:0000313" key="1">
    <source>
        <dbReference type="EMBL" id="KMQ59282.1"/>
    </source>
</evidence>
<keyword evidence="2" id="KW-1185">Reference proteome</keyword>
<reference evidence="1 2" key="1">
    <citation type="journal article" date="2013" name="Int. J. Syst. Evol. Microbiol.">
        <title>Chryseobacterium angstadtii sp. nov., isolated from a newt tank.</title>
        <authorList>
            <person name="Kirk K.E."/>
            <person name="Hoffman J.A."/>
            <person name="Smith K.A."/>
            <person name="Strahan B.L."/>
            <person name="Failor K.C."/>
            <person name="Krebs J.E."/>
            <person name="Gale A.N."/>
            <person name="Do T.D."/>
            <person name="Sontag T.C."/>
            <person name="Batties A.M."/>
            <person name="Mistiszyn K."/>
            <person name="Newman J.D."/>
        </authorList>
    </citation>
    <scope>NUCLEOTIDE SEQUENCE [LARGE SCALE GENOMIC DNA]</scope>
    <source>
        <strain evidence="1 2">KM</strain>
    </source>
</reference>
<dbReference type="SUPFAM" id="SSF50998">
    <property type="entry name" value="Quinoprotein alcohol dehydrogenase-like"/>
    <property type="match status" value="1"/>
</dbReference>
<name>A0A0J7HZ20_9FLAO</name>
<dbReference type="InterPro" id="IPR022118">
    <property type="entry name" value="Peptidase_C70_AvrRpt2"/>
</dbReference>
<evidence type="ECO:0000313" key="2">
    <source>
        <dbReference type="Proteomes" id="UP000036261"/>
    </source>
</evidence>
<dbReference type="InterPro" id="IPR015943">
    <property type="entry name" value="WD40/YVTN_repeat-like_dom_sf"/>
</dbReference>
<sequence length="751" mass="83136">MKQIEKEQTQQKAEKAVLKTLAETNSGKLIFKTDEKISVTDGIPPSQQYLWKTSLPGCGNEIVSVLVSNNYIYAGSNGFVYQLDMDGKVLKTNNLPGRGHGEIRLDITDDYLVVGTTGYVVLISLSDFDNTNANINTSLPGCDTNIVSVFAGNGYIFAGSDGYVYQLSLSGELLATNTLPGRGNHEVRLTTTDTYLVAGIYGYITLVLITDFDNTDRNIDISLPGSGYATVSVLSDNNYIYAGSNGYVYQFELNGNLIASNNLPGMDHKEVRLALNSTYLIAGTNGYVVLVTLNSFGDTTLNLNISLPGCDFNIVSVKSEGDVIFAASNGYAYQLSGNSGNIMVVYGLPGLSNHEIRIDSENYQLYLGTYGYLAATEQTVVLDVDIIGQETNSWCWAASGQMIMKYLGTNISQCEQANYRFGLNNCCITPTPSNCVRGGSPDFNHWGFNYDLTNPGDALYFDELQNQFDSNMPVAFSWRWNGGGGHVQVAIGYSSLSEMVAVNDPWPPQKGTFKWLSYSAYVQGSTYRHGEDFYNIYKNTNLIPNTSMSSKNSNIKPNPFSNPDEAVNDGLNKFLYLADDKNYRKMGLGKMVSNPDSLQADSNYLEVYFIRYDSLLTFNKNGSASDILIDLHERMYPVIHENEVVSAITIRLDNHEKWEVKSIGDSPLIKEATSLRKQLKDIHSKFFIVTIPSLYYLFLGYFEHDNRLKLIEINAGNDNSLTQDSQQDASEILSTIKEKAMNNPFPLTGEE</sequence>
<organism evidence="1 2">
    <name type="scientific">Chryseobacterium angstadtii</name>
    <dbReference type="NCBI Taxonomy" id="558151"/>
    <lineage>
        <taxon>Bacteria</taxon>
        <taxon>Pseudomonadati</taxon>
        <taxon>Bacteroidota</taxon>
        <taxon>Flavobacteriia</taxon>
        <taxon>Flavobacteriales</taxon>
        <taxon>Weeksellaceae</taxon>
        <taxon>Chryseobacterium group</taxon>
        <taxon>Chryseobacterium</taxon>
    </lineage>
</organism>
<dbReference type="OrthoDB" id="5148996at2"/>
<protein>
    <recommendedName>
        <fullName evidence="3">Peptidase C39-like domain-containing protein</fullName>
    </recommendedName>
</protein>
<dbReference type="AlphaFoldDB" id="A0A0J7HZ20"/>
<dbReference type="Proteomes" id="UP000036261">
    <property type="component" value="Unassembled WGS sequence"/>
</dbReference>
<dbReference type="STRING" id="558151.ACM46_19305"/>
<accession>A0A0J7HZ20</accession>
<dbReference type="PATRIC" id="fig|558151.6.peg.4068"/>
<dbReference type="InterPro" id="IPR011047">
    <property type="entry name" value="Quinoprotein_ADH-like_sf"/>
</dbReference>
<gene>
    <name evidence="1" type="ORF">ACM46_19305</name>
</gene>
<comment type="caution">
    <text evidence="1">The sequence shown here is derived from an EMBL/GenBank/DDBJ whole genome shotgun (WGS) entry which is preliminary data.</text>
</comment>
<dbReference type="Gene3D" id="2.130.10.10">
    <property type="entry name" value="YVTN repeat-like/Quinoprotein amine dehydrogenase"/>
    <property type="match status" value="1"/>
</dbReference>
<dbReference type="Gene3D" id="3.90.70.10">
    <property type="entry name" value="Cysteine proteinases"/>
    <property type="match status" value="1"/>
</dbReference>
<evidence type="ECO:0008006" key="3">
    <source>
        <dbReference type="Google" id="ProtNLM"/>
    </source>
</evidence>
<dbReference type="Pfam" id="PF12385">
    <property type="entry name" value="Peptidase_C70"/>
    <property type="match status" value="1"/>
</dbReference>
<proteinExistence type="predicted"/>
<dbReference type="RefSeq" id="WP_048508336.1">
    <property type="nucleotide sequence ID" value="NZ_LFND01000007.1"/>
</dbReference>